<dbReference type="PANTHER" id="PTHR43248:SF25">
    <property type="entry name" value="AB HYDROLASE-1 DOMAIN-CONTAINING PROTEIN-RELATED"/>
    <property type="match status" value="1"/>
</dbReference>
<evidence type="ECO:0000313" key="5">
    <source>
        <dbReference type="EMBL" id="GES21843.1"/>
    </source>
</evidence>
<dbReference type="Proteomes" id="UP000377595">
    <property type="component" value="Unassembled WGS sequence"/>
</dbReference>
<name>A0A5M3XRM9_9ACTN</name>
<comment type="similarity">
    <text evidence="1">Belongs to the peptidase S33 family.</text>
</comment>
<dbReference type="Pfam" id="PF00561">
    <property type="entry name" value="Abhydrolase_1"/>
    <property type="match status" value="1"/>
</dbReference>
<dbReference type="GO" id="GO:0008233">
    <property type="term" value="F:peptidase activity"/>
    <property type="evidence" value="ECO:0007669"/>
    <property type="project" value="UniProtKB-KW"/>
</dbReference>
<evidence type="ECO:0000313" key="6">
    <source>
        <dbReference type="Proteomes" id="UP000377595"/>
    </source>
</evidence>
<evidence type="ECO:0000256" key="1">
    <source>
        <dbReference type="ARBA" id="ARBA00010088"/>
    </source>
</evidence>
<feature type="domain" description="AB hydrolase-1" evidence="3">
    <location>
        <begin position="95"/>
        <end position="200"/>
    </location>
</feature>
<dbReference type="InterPro" id="IPR013595">
    <property type="entry name" value="Pept_S33_TAP-like_C"/>
</dbReference>
<comment type="caution">
    <text evidence="5">The sequence shown here is derived from an EMBL/GenBank/DDBJ whole genome shotgun (WGS) entry which is preliminary data.</text>
</comment>
<accession>A0A5M3XRM9</accession>
<dbReference type="AlphaFoldDB" id="A0A5M3XRM9"/>
<protein>
    <submittedName>
        <fullName evidence="5">Protease</fullName>
    </submittedName>
</protein>
<dbReference type="EMBL" id="BLAF01000026">
    <property type="protein sequence ID" value="GES21843.1"/>
    <property type="molecule type" value="Genomic_DNA"/>
</dbReference>
<keyword evidence="5" id="KW-0645">Protease</keyword>
<gene>
    <name evidence="5" type="ORF">Aple_047400</name>
</gene>
<dbReference type="Gene3D" id="3.40.50.1820">
    <property type="entry name" value="alpha/beta hydrolase"/>
    <property type="match status" value="1"/>
</dbReference>
<proteinExistence type="inferred from homology"/>
<keyword evidence="6" id="KW-1185">Reference proteome</keyword>
<dbReference type="GO" id="GO:0006508">
    <property type="term" value="P:proteolysis"/>
    <property type="evidence" value="ECO:0007669"/>
    <property type="project" value="UniProtKB-KW"/>
</dbReference>
<dbReference type="InterPro" id="IPR051601">
    <property type="entry name" value="Serine_prot/Carboxylest_S33"/>
</dbReference>
<dbReference type="InterPro" id="IPR000073">
    <property type="entry name" value="AB_hydrolase_1"/>
</dbReference>
<dbReference type="PANTHER" id="PTHR43248">
    <property type="entry name" value="2-SUCCINYL-6-HYDROXY-2,4-CYCLOHEXADIENE-1-CARBOXYLATE SYNTHASE"/>
    <property type="match status" value="1"/>
</dbReference>
<reference evidence="5 6" key="1">
    <citation type="submission" date="2019-10" db="EMBL/GenBank/DDBJ databases">
        <title>Whole genome shotgun sequence of Acrocarpospora pleiomorpha NBRC 16267.</title>
        <authorList>
            <person name="Ichikawa N."/>
            <person name="Kimura A."/>
            <person name="Kitahashi Y."/>
            <person name="Komaki H."/>
            <person name="Oguchi A."/>
        </authorList>
    </citation>
    <scope>NUCLEOTIDE SEQUENCE [LARGE SCALE GENOMIC DNA]</scope>
    <source>
        <strain evidence="5 6">NBRC 16267</strain>
    </source>
</reference>
<keyword evidence="2" id="KW-0378">Hydrolase</keyword>
<evidence type="ECO:0000256" key="2">
    <source>
        <dbReference type="ARBA" id="ARBA00022801"/>
    </source>
</evidence>
<organism evidence="5 6">
    <name type="scientific">Acrocarpospora pleiomorpha</name>
    <dbReference type="NCBI Taxonomy" id="90975"/>
    <lineage>
        <taxon>Bacteria</taxon>
        <taxon>Bacillati</taxon>
        <taxon>Actinomycetota</taxon>
        <taxon>Actinomycetes</taxon>
        <taxon>Streptosporangiales</taxon>
        <taxon>Streptosporangiaceae</taxon>
        <taxon>Acrocarpospora</taxon>
    </lineage>
</organism>
<evidence type="ECO:0000259" key="3">
    <source>
        <dbReference type="Pfam" id="PF00561"/>
    </source>
</evidence>
<feature type="domain" description="Peptidase S33 tripeptidyl aminopeptidase-like C-terminal" evidence="4">
    <location>
        <begin position="308"/>
        <end position="397"/>
    </location>
</feature>
<dbReference type="Pfam" id="PF08386">
    <property type="entry name" value="Abhydrolase_4"/>
    <property type="match status" value="1"/>
</dbReference>
<dbReference type="SUPFAM" id="SSF53474">
    <property type="entry name" value="alpha/beta-Hydrolases"/>
    <property type="match status" value="1"/>
</dbReference>
<dbReference type="InterPro" id="IPR029058">
    <property type="entry name" value="AB_hydrolase_fold"/>
</dbReference>
<evidence type="ECO:0000259" key="4">
    <source>
        <dbReference type="Pfam" id="PF08386"/>
    </source>
</evidence>
<sequence length="398" mass="43571">MARLPATGEKQGSVLINFGGPQGDQIAIMRSRPQIFAKIRQSMDVVTWDPRGYPGLSSPVLQCDWSAVRTPAFPDDRAGFDRLVTENRARAGKCRSTDPELFDHMDAASDARDAEAIRRALGEDRMNFIGTSYGGNIAQAYARQFPERVRTMYIDGVGNHSARNWERELDAIARDNERLMDRFFAWAAPGTERRWRALVAKADKEPIPASKVNARYDGTQLQSLTLQKVRRDPDQWDEVATAIQAAEGGDASGFVPGGKDPYPGLQGGGVKECLDFPRPASQQQVARTVNRLRKIAPSTGAAFPLAWHAPLTCAGWPTPVSNPPAPLPRKLPAMLGAGTWSDFEPTARVLKQVPGSRVINYDGPGHNLFAAMANLCVIDHVSKYITTRALPPRGVQCG</sequence>